<evidence type="ECO:0000259" key="3">
    <source>
        <dbReference type="Pfam" id="PF13817"/>
    </source>
</evidence>
<dbReference type="OrthoDB" id="9760067at2"/>
<dbReference type="RefSeq" id="WP_112750201.1">
    <property type="nucleotide sequence ID" value="NZ_QMFY01000042.1"/>
</dbReference>
<name>A0A364XTW9_9BACT</name>
<sequence>MTKRTDIETLSKDDLVDKVMNLQHQVALLQKLVFGPKSEGFKVQETPDNQLSLGVSTEAIAEVEVKKTKIKEHDRVKVKLEAKKHPGRTPLPSTLRREDIIIEPQEDVTGLRRLEDEVTEVLEVKAAEFYVKRYVRRKYVRNEGSGIAIGQLPARAIDKGVAGASVLAMLIVGKFIDHLPIYRQIAIFKRSGINLHYNTVLDWTNNGLDVLTPLYEQLKRKILSSIYLQADETGIKVLDSEKQGSSHQGYLWAYRDVLSNLVLFEYQRGRNKEAPAKMLKDFKGYLQTDGYAAYDQFSKHNGITTLCCMAHARRYFVEAEINDKQRTTYALLAFQEIYDQERQMKDIPIEERKKLRQEIIASKLETLHQWMRAEYAKVTPSSPIGKALSYSLKRWRELTEFVNDGRLEIDNNKIENEIRPIALGRKNFLFAGSHESAQRIAMIYSLLASCKVNGIEPMRWLTHVLEELPKRSVNNIDDLLPHKI</sequence>
<dbReference type="Pfam" id="PF13007">
    <property type="entry name" value="LZ_Tnp_IS66"/>
    <property type="match status" value="1"/>
</dbReference>
<dbReference type="InterPro" id="IPR024463">
    <property type="entry name" value="Transposase_TnpC_homeodom"/>
</dbReference>
<evidence type="ECO:0000313" key="5">
    <source>
        <dbReference type="Proteomes" id="UP000251889"/>
    </source>
</evidence>
<accession>A0A364XTW9</accession>
<reference evidence="4 5" key="1">
    <citation type="submission" date="2018-06" db="EMBL/GenBank/DDBJ databases">
        <title>Chryseolinea flavus sp. nov., a member of the phylum Bacteroidetes isolated from soil.</title>
        <authorList>
            <person name="Li Y."/>
            <person name="Wang J."/>
        </authorList>
    </citation>
    <scope>NUCLEOTIDE SEQUENCE [LARGE SCALE GENOMIC DNA]</scope>
    <source>
        <strain evidence="4 5">SDU1-6</strain>
    </source>
</reference>
<gene>
    <name evidence="4" type="ORF">DQQ10_27675</name>
</gene>
<feature type="domain" description="Transposase IS66 C-terminal" evidence="3">
    <location>
        <begin position="445"/>
        <end position="482"/>
    </location>
</feature>
<comment type="caution">
    <text evidence="4">The sequence shown here is derived from an EMBL/GenBank/DDBJ whole genome shotgun (WGS) entry which is preliminary data.</text>
</comment>
<feature type="domain" description="Transposase TnpC homeodomain" evidence="2">
    <location>
        <begin position="22"/>
        <end position="100"/>
    </location>
</feature>
<dbReference type="EMBL" id="QMFY01000042">
    <property type="protein sequence ID" value="RAV97569.1"/>
    <property type="molecule type" value="Genomic_DNA"/>
</dbReference>
<evidence type="ECO:0000313" key="4">
    <source>
        <dbReference type="EMBL" id="RAV97569.1"/>
    </source>
</evidence>
<dbReference type="InterPro" id="IPR052344">
    <property type="entry name" value="Transposase-related"/>
</dbReference>
<protein>
    <submittedName>
        <fullName evidence="4">IS66 family transposase</fullName>
    </submittedName>
</protein>
<evidence type="ECO:0000259" key="2">
    <source>
        <dbReference type="Pfam" id="PF13007"/>
    </source>
</evidence>
<dbReference type="NCBIfam" id="NF033517">
    <property type="entry name" value="transpos_IS66"/>
    <property type="match status" value="1"/>
</dbReference>
<dbReference type="InterPro" id="IPR004291">
    <property type="entry name" value="Transposase_IS66_central"/>
</dbReference>
<evidence type="ECO:0000259" key="1">
    <source>
        <dbReference type="Pfam" id="PF03050"/>
    </source>
</evidence>
<dbReference type="Pfam" id="PF13817">
    <property type="entry name" value="DDE_Tnp_IS66_C"/>
    <property type="match status" value="1"/>
</dbReference>
<dbReference type="AlphaFoldDB" id="A0A364XTW9"/>
<dbReference type="Proteomes" id="UP000251889">
    <property type="component" value="Unassembled WGS sequence"/>
</dbReference>
<dbReference type="PANTHER" id="PTHR33678">
    <property type="entry name" value="BLL1576 PROTEIN"/>
    <property type="match status" value="1"/>
</dbReference>
<feature type="domain" description="Transposase IS66 central" evidence="1">
    <location>
        <begin position="159"/>
        <end position="438"/>
    </location>
</feature>
<proteinExistence type="predicted"/>
<organism evidence="4 5">
    <name type="scientific">Pseudochryseolinea flava</name>
    <dbReference type="NCBI Taxonomy" id="2059302"/>
    <lineage>
        <taxon>Bacteria</taxon>
        <taxon>Pseudomonadati</taxon>
        <taxon>Bacteroidota</taxon>
        <taxon>Cytophagia</taxon>
        <taxon>Cytophagales</taxon>
        <taxon>Fulvivirgaceae</taxon>
        <taxon>Pseudochryseolinea</taxon>
    </lineage>
</organism>
<keyword evidence="5" id="KW-1185">Reference proteome</keyword>
<dbReference type="InterPro" id="IPR039552">
    <property type="entry name" value="IS66_C"/>
</dbReference>
<dbReference type="PANTHER" id="PTHR33678:SF1">
    <property type="entry name" value="BLL1576 PROTEIN"/>
    <property type="match status" value="1"/>
</dbReference>
<dbReference type="Pfam" id="PF03050">
    <property type="entry name" value="DDE_Tnp_IS66"/>
    <property type="match status" value="1"/>
</dbReference>